<keyword evidence="2" id="KW-0808">Transferase</keyword>
<dbReference type="PANTHER" id="PTHR43267">
    <property type="entry name" value="TRNA THREONYLCARBAMOYLADENOSINE DEHYDRATASE"/>
    <property type="match status" value="1"/>
</dbReference>
<dbReference type="RefSeq" id="WP_369668177.1">
    <property type="nucleotide sequence ID" value="NZ_JBDKXB010000028.1"/>
</dbReference>
<sequence length="253" mass="26772">MTETCSSRSADPAALAERTRILVGDAGLERLARAHVLVVGLGGVGAYAAEALARAGVGRLTLVDGDEVAPSNLNRQLLALHSTLGQRKVALAGERIADIQPGCRLTLIDRFIAADEMPGLLADRPDQVLDAIDSLTCKLALLETALTSGIPVASSMGAGGRTDPSRLRLGDLMDSRGCPLAREVRQRLRRRGLGRGVLAVWSDEPPRPPLPPEPMSRGRPRAVNGTISYLPALFGLMLAGEVVRRLLAEDGAR</sequence>
<dbReference type="Pfam" id="PF00899">
    <property type="entry name" value="ThiF"/>
    <property type="match status" value="1"/>
</dbReference>
<comment type="caution">
    <text evidence="2">The sequence shown here is derived from an EMBL/GenBank/DDBJ whole genome shotgun (WGS) entry which is preliminary data.</text>
</comment>
<dbReference type="InterPro" id="IPR000594">
    <property type="entry name" value="ThiF_NAD_FAD-bd"/>
</dbReference>
<reference evidence="2 3" key="1">
    <citation type="submission" date="2024-05" db="EMBL/GenBank/DDBJ databases">
        <title>Genome Sequence and Characterization of the New Strain Purple Sulfur Bacterium of Genus Thioalkalicoccus.</title>
        <authorList>
            <person name="Bryantseva I.A."/>
            <person name="Kyndt J.A."/>
            <person name="Imhoff J.F."/>
        </authorList>
    </citation>
    <scope>NUCLEOTIDE SEQUENCE [LARGE SCALE GENOMIC DNA]</scope>
    <source>
        <strain evidence="2 3">Um2</strain>
    </source>
</reference>
<evidence type="ECO:0000313" key="2">
    <source>
        <dbReference type="EMBL" id="MEY6433792.1"/>
    </source>
</evidence>
<dbReference type="Proteomes" id="UP001564408">
    <property type="component" value="Unassembled WGS sequence"/>
</dbReference>
<accession>A0ABV4BHM7</accession>
<keyword evidence="3" id="KW-1185">Reference proteome</keyword>
<dbReference type="PANTHER" id="PTHR43267:SF1">
    <property type="entry name" value="TRNA THREONYLCARBAMOYLADENOSINE DEHYDRATASE"/>
    <property type="match status" value="1"/>
</dbReference>
<evidence type="ECO:0000259" key="1">
    <source>
        <dbReference type="Pfam" id="PF00899"/>
    </source>
</evidence>
<organism evidence="2 3">
    <name type="scientific">Thioalkalicoccus limnaeus</name>
    <dbReference type="NCBI Taxonomy" id="120681"/>
    <lineage>
        <taxon>Bacteria</taxon>
        <taxon>Pseudomonadati</taxon>
        <taxon>Pseudomonadota</taxon>
        <taxon>Gammaproteobacteria</taxon>
        <taxon>Chromatiales</taxon>
        <taxon>Chromatiaceae</taxon>
        <taxon>Thioalkalicoccus</taxon>
    </lineage>
</organism>
<feature type="domain" description="THIF-type NAD/FAD binding fold" evidence="1">
    <location>
        <begin position="22"/>
        <end position="249"/>
    </location>
</feature>
<proteinExistence type="predicted"/>
<dbReference type="GO" id="GO:0016779">
    <property type="term" value="F:nucleotidyltransferase activity"/>
    <property type="evidence" value="ECO:0007669"/>
    <property type="project" value="UniProtKB-KW"/>
</dbReference>
<dbReference type="SUPFAM" id="SSF69572">
    <property type="entry name" value="Activating enzymes of the ubiquitin-like proteins"/>
    <property type="match status" value="1"/>
</dbReference>
<dbReference type="InterPro" id="IPR045886">
    <property type="entry name" value="ThiF/MoeB/HesA"/>
</dbReference>
<name>A0ABV4BHM7_9GAMM</name>
<dbReference type="Gene3D" id="3.40.50.720">
    <property type="entry name" value="NAD(P)-binding Rossmann-like Domain"/>
    <property type="match status" value="1"/>
</dbReference>
<evidence type="ECO:0000313" key="3">
    <source>
        <dbReference type="Proteomes" id="UP001564408"/>
    </source>
</evidence>
<gene>
    <name evidence="2" type="ORF">ABC977_15410</name>
</gene>
<protein>
    <submittedName>
        <fullName evidence="2">ThiF family adenylyltransferase</fullName>
    </submittedName>
</protein>
<dbReference type="EMBL" id="JBDKXB010000028">
    <property type="protein sequence ID" value="MEY6433792.1"/>
    <property type="molecule type" value="Genomic_DNA"/>
</dbReference>
<keyword evidence="2" id="KW-0548">Nucleotidyltransferase</keyword>
<dbReference type="InterPro" id="IPR035985">
    <property type="entry name" value="Ubiquitin-activating_enz"/>
</dbReference>